<keyword evidence="4 6" id="KW-0067">ATP-binding</keyword>
<accession>A0A7W4W895</accession>
<name>A0A7W4W895_9GAMM</name>
<dbReference type="PROSITE" id="PS50011">
    <property type="entry name" value="PROTEIN_KINASE_DOM"/>
    <property type="match status" value="1"/>
</dbReference>
<evidence type="ECO:0000256" key="5">
    <source>
        <dbReference type="PROSITE-ProRule" id="PRU00339"/>
    </source>
</evidence>
<dbReference type="InterPro" id="IPR011990">
    <property type="entry name" value="TPR-like_helical_dom_sf"/>
</dbReference>
<evidence type="ECO:0000256" key="3">
    <source>
        <dbReference type="ARBA" id="ARBA00022777"/>
    </source>
</evidence>
<dbReference type="EMBL" id="JACHWZ010000001">
    <property type="protein sequence ID" value="MBB3059555.1"/>
    <property type="molecule type" value="Genomic_DNA"/>
</dbReference>
<sequence length="831" mass="92200">MDPTSVAGYRVVERIGRGGMGVVYRARDSVLDRDVALKYVDSAGAPEGRVERLIREAKIASSLQHPGIVTIYGFVSEGPCIAMEYIRGDTLSAHLLPDGMALDKAVRLGLQIAEALHYAHQSGVIHADLKPSNIMIDLTGRAKVLDFGLAHWRLFEELQTISDSGEHLQQLAGTIPYMSPEVVMGRSLDCRSDIFSLGCVLFEMLTGLRPFSADNPAATLNSLLNRMPRGIEILHQKVPAALADLVLRMLEKDPSRRLPTLGDAIVVLRDFCDGVDVLRLRTKHRFLSVSAIRRGLPLLFTVFLGLLMYLISEPGVSGRQLRVFLAQPEYYREGEDTPMDTVIWSSVVNGLHLLGSIQPILYHRLPVEGSDPAQLAKLAGSDEWINVRFQPENPLGNVQLQRIRTGDGALLKQVQFSVPKEYLSQSSQAVLSQVLAIYRGMESRQSIGYSALSYSDYSRFVEIYSSLNQGVGDRQVLFNKLDKLISEAPGFFAAEVMAVDLAHDLFSDTEKMFYLERAKNIIGRLQFAHPNPVVVLQRKALLSIDSGDIEIAEEIVNKISSMSPGDPEVLLLRSRIAEHRGDISKALSLVTKASSMASISWSAWYRAAALAIRNGDVDTARDKVDKILNLTPGNTLALGQRGLVELLYGDVDRAVSIYKRLLEIKRHRSYLVNLGLALMLKENYQEARVNFTYALEIQPGHRVAILNLADAEMALGNREIALDLYRSVLNQKKPRGDEGAYGKMVRAQCLAHLEEYGMAIELTLEALSSSPEDPEIAYQAALVYSLVGEYESAIVNARAALRRGMDRRWFNLPVFRNTPVPDSLPENNENH</sequence>
<dbReference type="GO" id="GO:0005524">
    <property type="term" value="F:ATP binding"/>
    <property type="evidence" value="ECO:0007669"/>
    <property type="project" value="UniProtKB-UniRule"/>
</dbReference>
<keyword evidence="9" id="KW-1185">Reference proteome</keyword>
<dbReference type="PROSITE" id="PS00108">
    <property type="entry name" value="PROTEIN_KINASE_ST"/>
    <property type="match status" value="1"/>
</dbReference>
<evidence type="ECO:0000313" key="8">
    <source>
        <dbReference type="EMBL" id="MBB3059555.1"/>
    </source>
</evidence>
<keyword evidence="5" id="KW-0802">TPR repeat</keyword>
<dbReference type="InterPro" id="IPR019734">
    <property type="entry name" value="TPR_rpt"/>
</dbReference>
<evidence type="ECO:0000256" key="4">
    <source>
        <dbReference type="ARBA" id="ARBA00022840"/>
    </source>
</evidence>
<feature type="domain" description="Protein kinase" evidence="7">
    <location>
        <begin position="9"/>
        <end position="287"/>
    </location>
</feature>
<dbReference type="InterPro" id="IPR000719">
    <property type="entry name" value="Prot_kinase_dom"/>
</dbReference>
<dbReference type="GO" id="GO:0004674">
    <property type="term" value="F:protein serine/threonine kinase activity"/>
    <property type="evidence" value="ECO:0007669"/>
    <property type="project" value="UniProtKB-EC"/>
</dbReference>
<evidence type="ECO:0000256" key="2">
    <source>
        <dbReference type="ARBA" id="ARBA00022741"/>
    </source>
</evidence>
<reference evidence="8 9" key="1">
    <citation type="submission" date="2020-08" db="EMBL/GenBank/DDBJ databases">
        <title>Genomic Encyclopedia of Type Strains, Phase III (KMG-III): the genomes of soil and plant-associated and newly described type strains.</title>
        <authorList>
            <person name="Whitman W."/>
        </authorList>
    </citation>
    <scope>NUCLEOTIDE SEQUENCE [LARGE SCALE GENOMIC DNA]</scope>
    <source>
        <strain evidence="8 9">CECT 8799</strain>
    </source>
</reference>
<evidence type="ECO:0000256" key="6">
    <source>
        <dbReference type="PROSITE-ProRule" id="PRU10141"/>
    </source>
</evidence>
<dbReference type="InterPro" id="IPR017441">
    <property type="entry name" value="Protein_kinase_ATP_BS"/>
</dbReference>
<dbReference type="InterPro" id="IPR011009">
    <property type="entry name" value="Kinase-like_dom_sf"/>
</dbReference>
<keyword evidence="1 8" id="KW-0808">Transferase</keyword>
<evidence type="ECO:0000313" key="9">
    <source>
        <dbReference type="Proteomes" id="UP000535937"/>
    </source>
</evidence>
<evidence type="ECO:0000256" key="1">
    <source>
        <dbReference type="ARBA" id="ARBA00022679"/>
    </source>
</evidence>
<gene>
    <name evidence="8" type="ORF">FHS09_000356</name>
</gene>
<dbReference type="PROSITE" id="PS00107">
    <property type="entry name" value="PROTEIN_KINASE_ATP"/>
    <property type="match status" value="1"/>
</dbReference>
<dbReference type="EC" id="2.7.11.1" evidence="8"/>
<dbReference type="RefSeq" id="WP_221191723.1">
    <property type="nucleotide sequence ID" value="NZ_JACHWZ010000001.1"/>
</dbReference>
<dbReference type="CDD" id="cd14014">
    <property type="entry name" value="STKc_PknB_like"/>
    <property type="match status" value="1"/>
</dbReference>
<dbReference type="Pfam" id="PF14559">
    <property type="entry name" value="TPR_19"/>
    <property type="match status" value="1"/>
</dbReference>
<dbReference type="Gene3D" id="1.25.40.10">
    <property type="entry name" value="Tetratricopeptide repeat domain"/>
    <property type="match status" value="1"/>
</dbReference>
<dbReference type="SMART" id="SM00028">
    <property type="entry name" value="TPR"/>
    <property type="match status" value="8"/>
</dbReference>
<dbReference type="SUPFAM" id="SSF56112">
    <property type="entry name" value="Protein kinase-like (PK-like)"/>
    <property type="match status" value="1"/>
</dbReference>
<dbReference type="PANTHER" id="PTHR43289">
    <property type="entry name" value="MITOGEN-ACTIVATED PROTEIN KINASE KINASE KINASE 20-RELATED"/>
    <property type="match status" value="1"/>
</dbReference>
<dbReference type="AlphaFoldDB" id="A0A7W4W895"/>
<comment type="caution">
    <text evidence="8">The sequence shown here is derived from an EMBL/GenBank/DDBJ whole genome shotgun (WGS) entry which is preliminary data.</text>
</comment>
<evidence type="ECO:0000259" key="7">
    <source>
        <dbReference type="PROSITE" id="PS50011"/>
    </source>
</evidence>
<keyword evidence="3 8" id="KW-0418">Kinase</keyword>
<dbReference type="SMART" id="SM00220">
    <property type="entry name" value="S_TKc"/>
    <property type="match status" value="1"/>
</dbReference>
<feature type="repeat" description="TPR" evidence="5">
    <location>
        <begin position="668"/>
        <end position="701"/>
    </location>
</feature>
<proteinExistence type="predicted"/>
<feature type="binding site" evidence="6">
    <location>
        <position position="38"/>
    </location>
    <ligand>
        <name>ATP</name>
        <dbReference type="ChEBI" id="CHEBI:30616"/>
    </ligand>
</feature>
<dbReference type="SUPFAM" id="SSF48452">
    <property type="entry name" value="TPR-like"/>
    <property type="match status" value="1"/>
</dbReference>
<keyword evidence="2 6" id="KW-0547">Nucleotide-binding</keyword>
<dbReference type="PANTHER" id="PTHR43289:SF6">
    <property type="entry name" value="SERINE_THREONINE-PROTEIN KINASE NEKL-3"/>
    <property type="match status" value="1"/>
</dbReference>
<dbReference type="Gene3D" id="1.10.510.10">
    <property type="entry name" value="Transferase(Phosphotransferase) domain 1"/>
    <property type="match status" value="1"/>
</dbReference>
<dbReference type="PROSITE" id="PS50005">
    <property type="entry name" value="TPR"/>
    <property type="match status" value="1"/>
</dbReference>
<dbReference type="Proteomes" id="UP000535937">
    <property type="component" value="Unassembled WGS sequence"/>
</dbReference>
<dbReference type="Gene3D" id="3.30.200.20">
    <property type="entry name" value="Phosphorylase Kinase, domain 1"/>
    <property type="match status" value="1"/>
</dbReference>
<protein>
    <submittedName>
        <fullName evidence="8">Serine/threonine-protein kinase</fullName>
        <ecNumber evidence="8">2.7.11.1</ecNumber>
    </submittedName>
</protein>
<dbReference type="Pfam" id="PF00069">
    <property type="entry name" value="Pkinase"/>
    <property type="match status" value="1"/>
</dbReference>
<organism evidence="8 9">
    <name type="scientific">Microbulbifer rhizosphaerae</name>
    <dbReference type="NCBI Taxonomy" id="1562603"/>
    <lineage>
        <taxon>Bacteria</taxon>
        <taxon>Pseudomonadati</taxon>
        <taxon>Pseudomonadota</taxon>
        <taxon>Gammaproteobacteria</taxon>
        <taxon>Cellvibrionales</taxon>
        <taxon>Microbulbiferaceae</taxon>
        <taxon>Microbulbifer</taxon>
    </lineage>
</organism>
<dbReference type="InterPro" id="IPR008271">
    <property type="entry name" value="Ser/Thr_kinase_AS"/>
</dbReference>